<organism evidence="1 2">
    <name type="scientific">Lunatimonas lonarensis</name>
    <dbReference type="NCBI Taxonomy" id="1232681"/>
    <lineage>
        <taxon>Bacteria</taxon>
        <taxon>Pseudomonadati</taxon>
        <taxon>Bacteroidota</taxon>
        <taxon>Cytophagia</taxon>
        <taxon>Cytophagales</taxon>
        <taxon>Cyclobacteriaceae</taxon>
    </lineage>
</organism>
<comment type="caution">
    <text evidence="1">The sequence shown here is derived from an EMBL/GenBank/DDBJ whole genome shotgun (WGS) entry which is preliminary data.</text>
</comment>
<sequence>MAKNVFGEPLKTCCKDPLTGFYRDGFCRTDQFDQGSHTVCAILTEEFLQFSRSRGNDLITPRPEYLFPGLKPGDKWCLCALRWKEAFEAGVAPFVVLEATNERTLDYIDISELISHAYKQE</sequence>
<evidence type="ECO:0000313" key="1">
    <source>
        <dbReference type="EMBL" id="EON78932.1"/>
    </source>
</evidence>
<dbReference type="EMBL" id="AQHR01000021">
    <property type="protein sequence ID" value="EON78932.1"/>
    <property type="molecule type" value="Genomic_DNA"/>
</dbReference>
<dbReference type="AlphaFoldDB" id="R7ZXY6"/>
<dbReference type="Gene3D" id="3.30.56.110">
    <property type="entry name" value="Protein of unknown function DUF2237"/>
    <property type="match status" value="1"/>
</dbReference>
<dbReference type="Pfam" id="PF09996">
    <property type="entry name" value="DUF2237"/>
    <property type="match status" value="1"/>
</dbReference>
<proteinExistence type="predicted"/>
<dbReference type="OrthoDB" id="9792525at2"/>
<keyword evidence="2" id="KW-1185">Reference proteome</keyword>
<protein>
    <recommendedName>
        <fullName evidence="3">DUF2237 domain-containing protein</fullName>
    </recommendedName>
</protein>
<dbReference type="PANTHER" id="PTHR37466">
    <property type="entry name" value="SLR1628 PROTEIN"/>
    <property type="match status" value="1"/>
</dbReference>
<reference evidence="1 2" key="1">
    <citation type="submission" date="2013-02" db="EMBL/GenBank/DDBJ databases">
        <title>A novel strain isolated from Lonar lake, Maharashtra, India.</title>
        <authorList>
            <person name="Singh A."/>
        </authorList>
    </citation>
    <scope>NUCLEOTIDE SEQUENCE [LARGE SCALE GENOMIC DNA]</scope>
    <source>
        <strain evidence="1 2">AK24</strain>
    </source>
</reference>
<evidence type="ECO:0000313" key="2">
    <source>
        <dbReference type="Proteomes" id="UP000013909"/>
    </source>
</evidence>
<gene>
    <name evidence="1" type="ORF">ADIS_0525</name>
</gene>
<name>R7ZXY6_9BACT</name>
<dbReference type="RefSeq" id="WP_010852674.1">
    <property type="nucleotide sequence ID" value="NZ_AQHR01000021.1"/>
</dbReference>
<dbReference type="Proteomes" id="UP000013909">
    <property type="component" value="Unassembled WGS sequence"/>
</dbReference>
<dbReference type="InterPro" id="IPR018714">
    <property type="entry name" value="DUF2237"/>
</dbReference>
<dbReference type="PANTHER" id="PTHR37466:SF1">
    <property type="entry name" value="SLR1628 PROTEIN"/>
    <property type="match status" value="1"/>
</dbReference>
<evidence type="ECO:0008006" key="3">
    <source>
        <dbReference type="Google" id="ProtNLM"/>
    </source>
</evidence>
<accession>R7ZXY6</accession>
<dbReference type="PATRIC" id="fig|1288963.3.peg.523"/>
<dbReference type="STRING" id="1232681.ADIS_0525"/>